<dbReference type="Gene3D" id="3.20.20.150">
    <property type="entry name" value="Divalent-metal-dependent TIM barrel enzymes"/>
    <property type="match status" value="1"/>
</dbReference>
<evidence type="ECO:0000313" key="3">
    <source>
        <dbReference type="Proteomes" id="UP000253562"/>
    </source>
</evidence>
<gene>
    <name evidence="2" type="ORF">DTL42_23990</name>
</gene>
<protein>
    <submittedName>
        <fullName evidence="2">Sugar phosphate isomerase/epimerase</fullName>
    </submittedName>
</protein>
<dbReference type="InterPro" id="IPR013022">
    <property type="entry name" value="Xyl_isomerase-like_TIM-brl"/>
</dbReference>
<dbReference type="InterPro" id="IPR036237">
    <property type="entry name" value="Xyl_isomerase-like_sf"/>
</dbReference>
<dbReference type="InterPro" id="IPR050312">
    <property type="entry name" value="IolE/XylAMocC-like"/>
</dbReference>
<dbReference type="AlphaFoldDB" id="A0A368KIN0"/>
<dbReference type="PANTHER" id="PTHR12110:SF41">
    <property type="entry name" value="INOSOSE DEHYDRATASE"/>
    <property type="match status" value="1"/>
</dbReference>
<accession>A0A368KIN0</accession>
<dbReference type="EMBL" id="QPEX01000046">
    <property type="protein sequence ID" value="RCS40441.1"/>
    <property type="molecule type" value="Genomic_DNA"/>
</dbReference>
<name>A0A368KIN0_9BACT</name>
<evidence type="ECO:0000313" key="2">
    <source>
        <dbReference type="EMBL" id="RCS40441.1"/>
    </source>
</evidence>
<sequence length="282" mass="31468">MKFGMNLLLWSGDPDDSLLPVIEELKAAGFDGVEIPLFNLDVDKWTKYGEKIKAMDLKCTAVTVRNEEDNPISPDAAVRAKGVELNKKTLDCCAALGAETLVGPYHSAIGYFSGAGPTEDEWKWGVDSMRQVAEYAGNVDVMLGVEALNRFECYLLNVHKDSARFVREVNHPNCKVMYDTFHSNIEESDMAQAIRDCSDVLHHVHISENNRATPGTGHVDFDTNFDALKEVGYDGWMVVEAFGLALPEIAAATKIWRKMFDTELQLAKDGLAFMKQEVAKRW</sequence>
<dbReference type="OrthoDB" id="9814946at2"/>
<dbReference type="SUPFAM" id="SSF51658">
    <property type="entry name" value="Xylose isomerase-like"/>
    <property type="match status" value="1"/>
</dbReference>
<reference evidence="2 3" key="1">
    <citation type="submission" date="2018-07" db="EMBL/GenBank/DDBJ databases">
        <title>Comparative genomes isolates from brazilian mangrove.</title>
        <authorList>
            <person name="De Araujo J.E."/>
            <person name="Taketani R.G."/>
            <person name="Silva M.C.P."/>
            <person name="Lourenco M.V."/>
            <person name="Oliveira V.M."/>
            <person name="Andreote F.D."/>
        </authorList>
    </citation>
    <scope>NUCLEOTIDE SEQUENCE [LARGE SCALE GENOMIC DNA]</scope>
    <source>
        <strain evidence="2 3">HEX PRIS-MGV</strain>
    </source>
</reference>
<keyword evidence="2" id="KW-0413">Isomerase</keyword>
<dbReference type="RefSeq" id="WP_114373079.1">
    <property type="nucleotide sequence ID" value="NZ_QPEX01000046.1"/>
</dbReference>
<evidence type="ECO:0000259" key="1">
    <source>
        <dbReference type="Pfam" id="PF01261"/>
    </source>
</evidence>
<dbReference type="Pfam" id="PF01261">
    <property type="entry name" value="AP_endonuc_2"/>
    <property type="match status" value="1"/>
</dbReference>
<feature type="domain" description="Xylose isomerase-like TIM barrel" evidence="1">
    <location>
        <begin position="23"/>
        <end position="262"/>
    </location>
</feature>
<proteinExistence type="predicted"/>
<organism evidence="2 3">
    <name type="scientific">Bremerella cremea</name>
    <dbReference type="NCBI Taxonomy" id="1031537"/>
    <lineage>
        <taxon>Bacteria</taxon>
        <taxon>Pseudomonadati</taxon>
        <taxon>Planctomycetota</taxon>
        <taxon>Planctomycetia</taxon>
        <taxon>Pirellulales</taxon>
        <taxon>Pirellulaceae</taxon>
        <taxon>Bremerella</taxon>
    </lineage>
</organism>
<dbReference type="GO" id="GO:0016853">
    <property type="term" value="F:isomerase activity"/>
    <property type="evidence" value="ECO:0007669"/>
    <property type="project" value="UniProtKB-KW"/>
</dbReference>
<dbReference type="PANTHER" id="PTHR12110">
    <property type="entry name" value="HYDROXYPYRUVATE ISOMERASE"/>
    <property type="match status" value="1"/>
</dbReference>
<dbReference type="Proteomes" id="UP000253562">
    <property type="component" value="Unassembled WGS sequence"/>
</dbReference>
<comment type="caution">
    <text evidence="2">The sequence shown here is derived from an EMBL/GenBank/DDBJ whole genome shotgun (WGS) entry which is preliminary data.</text>
</comment>